<keyword evidence="2" id="KW-1185">Reference proteome</keyword>
<reference evidence="1 2" key="1">
    <citation type="submission" date="2018-04" db="EMBL/GenBank/DDBJ databases">
        <title>The genome of golden apple snail Pomacea canaliculata provides insight into stress tolerance and invasive adaptation.</title>
        <authorList>
            <person name="Liu C."/>
            <person name="Liu B."/>
            <person name="Ren Y."/>
            <person name="Zhang Y."/>
            <person name="Wang H."/>
            <person name="Li S."/>
            <person name="Jiang F."/>
            <person name="Yin L."/>
            <person name="Zhang G."/>
            <person name="Qian W."/>
            <person name="Fan W."/>
        </authorList>
    </citation>
    <scope>NUCLEOTIDE SEQUENCE [LARGE SCALE GENOMIC DNA]</scope>
    <source>
        <strain evidence="1">SZHN2017</strain>
        <tissue evidence="1">Muscle</tissue>
    </source>
</reference>
<accession>A0A2T7NHV0</accession>
<organism evidence="1 2">
    <name type="scientific">Pomacea canaliculata</name>
    <name type="common">Golden apple snail</name>
    <dbReference type="NCBI Taxonomy" id="400727"/>
    <lineage>
        <taxon>Eukaryota</taxon>
        <taxon>Metazoa</taxon>
        <taxon>Spiralia</taxon>
        <taxon>Lophotrochozoa</taxon>
        <taxon>Mollusca</taxon>
        <taxon>Gastropoda</taxon>
        <taxon>Caenogastropoda</taxon>
        <taxon>Architaenioglossa</taxon>
        <taxon>Ampullarioidea</taxon>
        <taxon>Ampullariidae</taxon>
        <taxon>Pomacea</taxon>
    </lineage>
</organism>
<dbReference type="AlphaFoldDB" id="A0A2T7NHV0"/>
<comment type="caution">
    <text evidence="1">The sequence shown here is derived from an EMBL/GenBank/DDBJ whole genome shotgun (WGS) entry which is preliminary data.</text>
</comment>
<protein>
    <submittedName>
        <fullName evidence="1">Uncharacterized protein</fullName>
    </submittedName>
</protein>
<dbReference type="Proteomes" id="UP000245119">
    <property type="component" value="Linkage Group LG12"/>
</dbReference>
<evidence type="ECO:0000313" key="2">
    <source>
        <dbReference type="Proteomes" id="UP000245119"/>
    </source>
</evidence>
<sequence>MLVRLPVHNEKEKNQEAEISRLPNKRNLLGFITKNQKGINEENPLHCYTFPPHTPSIIHQPLEAVRGQQDPGGLSGRAALVSRTPVLKYPSSYPTPQHPSSSKYLPLKGQPESGLQLKLKTVDKLIAW</sequence>
<dbReference type="EMBL" id="PZQS01000012">
    <property type="protein sequence ID" value="PVD20753.1"/>
    <property type="molecule type" value="Genomic_DNA"/>
</dbReference>
<name>A0A2T7NHV0_POMCA</name>
<proteinExistence type="predicted"/>
<gene>
    <name evidence="1" type="ORF">C0Q70_18914</name>
</gene>
<evidence type="ECO:0000313" key="1">
    <source>
        <dbReference type="EMBL" id="PVD20753.1"/>
    </source>
</evidence>